<evidence type="ECO:0000313" key="1">
    <source>
        <dbReference type="EMBL" id="KAK6357213.1"/>
    </source>
</evidence>
<name>A0AAN8N1G3_9PEZI</name>
<organism evidence="1 2">
    <name type="scientific">Orbilia javanica</name>
    <dbReference type="NCBI Taxonomy" id="47235"/>
    <lineage>
        <taxon>Eukaryota</taxon>
        <taxon>Fungi</taxon>
        <taxon>Dikarya</taxon>
        <taxon>Ascomycota</taxon>
        <taxon>Pezizomycotina</taxon>
        <taxon>Orbiliomycetes</taxon>
        <taxon>Orbiliales</taxon>
        <taxon>Orbiliaceae</taxon>
        <taxon>Orbilia</taxon>
    </lineage>
</organism>
<evidence type="ECO:0000313" key="2">
    <source>
        <dbReference type="Proteomes" id="UP001313282"/>
    </source>
</evidence>
<sequence length="136" mass="15535">MNALAETTRLKSLITTYQNRWLDEVENENDLAYQTILLKVGQTVDGVVEPVEADAIEFGTLRGAVYEALNRYNPEVSKKSRKRLQRTICIVYGGVVPPDQVSWNPSYYDLLNTVPEELRQIAGAIWDWANSRQFIN</sequence>
<proteinExistence type="predicted"/>
<dbReference type="AlphaFoldDB" id="A0AAN8N1G3"/>
<protein>
    <submittedName>
        <fullName evidence="1">Uncharacterized protein</fullName>
    </submittedName>
</protein>
<keyword evidence="2" id="KW-1185">Reference proteome</keyword>
<gene>
    <name evidence="1" type="ORF">TWF718_001537</name>
</gene>
<comment type="caution">
    <text evidence="1">The sequence shown here is derived from an EMBL/GenBank/DDBJ whole genome shotgun (WGS) entry which is preliminary data.</text>
</comment>
<reference evidence="1 2" key="1">
    <citation type="submission" date="2019-10" db="EMBL/GenBank/DDBJ databases">
        <authorList>
            <person name="Palmer J.M."/>
        </authorList>
    </citation>
    <scope>NUCLEOTIDE SEQUENCE [LARGE SCALE GENOMIC DNA]</scope>
    <source>
        <strain evidence="1 2">TWF718</strain>
    </source>
</reference>
<dbReference type="Proteomes" id="UP001313282">
    <property type="component" value="Unassembled WGS sequence"/>
</dbReference>
<accession>A0AAN8N1G3</accession>
<dbReference type="EMBL" id="JAVHNR010000001">
    <property type="protein sequence ID" value="KAK6357213.1"/>
    <property type="molecule type" value="Genomic_DNA"/>
</dbReference>